<dbReference type="OrthoDB" id="10354159at2759"/>
<evidence type="ECO:0000313" key="3">
    <source>
        <dbReference type="Proteomes" id="UP000288859"/>
    </source>
</evidence>
<feature type="region of interest" description="Disordered" evidence="1">
    <location>
        <begin position="34"/>
        <end position="61"/>
    </location>
</feature>
<sequence>MADSVTSSPSSRRQQLPPLITDLMENMAEDVPTAMLPSPLSESPDTMVLEDGDGESMLMDSPMMISPENFRWENPDSFEGLSPMEEEYIVVDTVPSSNSNADSDSDSALNGAKSPQSPPPWKDECLDLSDEDRAKFEAIQQDQTITPMPQIQEDPTITPMSRMQELRHALAHYRWSRRVPSSGSLMLIGLDFSDLLPSPHELPSPVFNDDDDGAGYIQVPNNSPDAEYHPTWEAMNCADVTITITAPPTPRPQDATWGVQEKVQEEPGHLSPRSFRRQMY</sequence>
<dbReference type="AlphaFoldDB" id="A0A438MSE3"/>
<feature type="compositionally biased region" description="Low complexity" evidence="1">
    <location>
        <begin position="96"/>
        <end position="108"/>
    </location>
</feature>
<dbReference type="VEuPathDB" id="FungiDB:PV10_01191"/>
<evidence type="ECO:0000256" key="1">
    <source>
        <dbReference type="SAM" id="MobiDB-lite"/>
    </source>
</evidence>
<gene>
    <name evidence="2" type="ORF">B0A52_09347</name>
</gene>
<comment type="caution">
    <text evidence="2">The sequence shown here is derived from an EMBL/GenBank/DDBJ whole genome shotgun (WGS) entry which is preliminary data.</text>
</comment>
<dbReference type="EMBL" id="NAJM01000058">
    <property type="protein sequence ID" value="RVX66596.1"/>
    <property type="molecule type" value="Genomic_DNA"/>
</dbReference>
<dbReference type="Proteomes" id="UP000288859">
    <property type="component" value="Unassembled WGS sequence"/>
</dbReference>
<feature type="region of interest" description="Disordered" evidence="1">
    <location>
        <begin position="261"/>
        <end position="280"/>
    </location>
</feature>
<protein>
    <submittedName>
        <fullName evidence="2">Uncharacterized protein</fullName>
    </submittedName>
</protein>
<organism evidence="2 3">
    <name type="scientific">Exophiala mesophila</name>
    <name type="common">Black yeast-like fungus</name>
    <dbReference type="NCBI Taxonomy" id="212818"/>
    <lineage>
        <taxon>Eukaryota</taxon>
        <taxon>Fungi</taxon>
        <taxon>Dikarya</taxon>
        <taxon>Ascomycota</taxon>
        <taxon>Pezizomycotina</taxon>
        <taxon>Eurotiomycetes</taxon>
        <taxon>Chaetothyriomycetidae</taxon>
        <taxon>Chaetothyriales</taxon>
        <taxon>Herpotrichiellaceae</taxon>
        <taxon>Exophiala</taxon>
    </lineage>
</organism>
<evidence type="ECO:0000313" key="2">
    <source>
        <dbReference type="EMBL" id="RVX66596.1"/>
    </source>
</evidence>
<accession>A0A438MSE3</accession>
<proteinExistence type="predicted"/>
<name>A0A438MSE3_EXOME</name>
<reference evidence="2 3" key="1">
    <citation type="submission" date="2017-03" db="EMBL/GenBank/DDBJ databases">
        <title>Genomes of endolithic fungi from Antarctica.</title>
        <authorList>
            <person name="Coleine C."/>
            <person name="Masonjones S."/>
            <person name="Stajich J.E."/>
        </authorList>
    </citation>
    <scope>NUCLEOTIDE SEQUENCE [LARGE SCALE GENOMIC DNA]</scope>
    <source>
        <strain evidence="2 3">CCFEE 6314</strain>
    </source>
</reference>
<feature type="region of interest" description="Disordered" evidence="1">
    <location>
        <begin position="92"/>
        <end position="124"/>
    </location>
</feature>